<proteinExistence type="predicted"/>
<dbReference type="EMBL" id="CP046056">
    <property type="protein sequence ID" value="QQD24189.1"/>
    <property type="molecule type" value="Genomic_DNA"/>
</dbReference>
<dbReference type="RefSeq" id="WP_228344226.1">
    <property type="nucleotide sequence ID" value="NZ_CP046056.1"/>
</dbReference>
<name>A0A9X7UWI8_9GAMM</name>
<evidence type="ECO:0000313" key="2">
    <source>
        <dbReference type="Proteomes" id="UP000596074"/>
    </source>
</evidence>
<dbReference type="KEGG" id="vcw:GJQ55_06735"/>
<accession>A0A9X7UWI8</accession>
<keyword evidence="2" id="KW-1185">Reference proteome</keyword>
<evidence type="ECO:0008006" key="3">
    <source>
        <dbReference type="Google" id="ProtNLM"/>
    </source>
</evidence>
<reference evidence="1 2" key="1">
    <citation type="submission" date="2019-11" db="EMBL/GenBank/DDBJ databases">
        <title>Venatorbacter sp. nov. a predator of Campylobacter and other Gram-negative bacteria.</title>
        <authorList>
            <person name="Saeedi A."/>
            <person name="Cummings N.J."/>
            <person name="Connerton I.F."/>
            <person name="Connerton P.L."/>
        </authorList>
    </citation>
    <scope>NUCLEOTIDE SEQUENCE [LARGE SCALE GENOMIC DNA]</scope>
    <source>
        <strain evidence="1">XL5</strain>
    </source>
</reference>
<evidence type="ECO:0000313" key="1">
    <source>
        <dbReference type="EMBL" id="QQD24189.1"/>
    </source>
</evidence>
<organism evidence="1 2">
    <name type="scientific">Venatoribacter cucullus</name>
    <dbReference type="NCBI Taxonomy" id="2661630"/>
    <lineage>
        <taxon>Bacteria</taxon>
        <taxon>Pseudomonadati</taxon>
        <taxon>Pseudomonadota</taxon>
        <taxon>Gammaproteobacteria</taxon>
        <taxon>Oceanospirillales</taxon>
        <taxon>Oceanospirillaceae</taxon>
        <taxon>Venatoribacter</taxon>
    </lineage>
</organism>
<dbReference type="AlphaFoldDB" id="A0A9X7UWI8"/>
<protein>
    <recommendedName>
        <fullName evidence="3">DUF2946 domain-containing protein</fullName>
    </recommendedName>
</protein>
<dbReference type="Proteomes" id="UP000596074">
    <property type="component" value="Chromosome"/>
</dbReference>
<sequence length="113" mass="12189">MPESLTLHRLVALILLVFSLLHQVADALEIAGMIHLPESHTQVAADAWPDGPQPPECASGDHSGCDHCHGHTHIFISIDGTKPAMPFSSVIPHSREPFAQSALVLPDQRPPIL</sequence>
<gene>
    <name evidence="1" type="ORF">GJQ55_06735</name>
</gene>